<accession>A0A3N1NXP4</accession>
<evidence type="ECO:0000256" key="6">
    <source>
        <dbReference type="ARBA" id="ARBA00019935"/>
    </source>
</evidence>
<dbReference type="GO" id="GO:0005829">
    <property type="term" value="C:cytosol"/>
    <property type="evidence" value="ECO:0007669"/>
    <property type="project" value="TreeGrafter"/>
</dbReference>
<name>A0A3N1NXP4_9GAMM</name>
<dbReference type="GO" id="GO:0009011">
    <property type="term" value="F:alpha-1,4-glucan glucosyltransferase (ADP-glucose donor) activity"/>
    <property type="evidence" value="ECO:0007669"/>
    <property type="project" value="UniProtKB-UniRule"/>
</dbReference>
<dbReference type="AlphaFoldDB" id="A0A3N1NXP4"/>
<dbReference type="OrthoDB" id="9808590at2"/>
<evidence type="ECO:0000256" key="9">
    <source>
        <dbReference type="ARBA" id="ARBA00023056"/>
    </source>
</evidence>
<dbReference type="NCBIfam" id="TIGR02095">
    <property type="entry name" value="glgA"/>
    <property type="match status" value="1"/>
</dbReference>
<comment type="caution">
    <text evidence="14">The sequence shown here is derived from an EMBL/GenBank/DDBJ whole genome shotgun (WGS) entry which is preliminary data.</text>
</comment>
<evidence type="ECO:0000313" key="14">
    <source>
        <dbReference type="EMBL" id="ROQ20181.1"/>
    </source>
</evidence>
<dbReference type="SUPFAM" id="SSF53756">
    <property type="entry name" value="UDP-Glycosyltransferase/glycogen phosphorylase"/>
    <property type="match status" value="1"/>
</dbReference>
<evidence type="ECO:0000256" key="7">
    <source>
        <dbReference type="ARBA" id="ARBA00022676"/>
    </source>
</evidence>
<evidence type="ECO:0000313" key="15">
    <source>
        <dbReference type="Proteomes" id="UP000273643"/>
    </source>
</evidence>
<evidence type="ECO:0000259" key="13">
    <source>
        <dbReference type="Pfam" id="PF08323"/>
    </source>
</evidence>
<dbReference type="HAMAP" id="MF_00484">
    <property type="entry name" value="Glycogen_synth"/>
    <property type="match status" value="1"/>
</dbReference>
<dbReference type="EMBL" id="RJUK01000001">
    <property type="protein sequence ID" value="ROQ20181.1"/>
    <property type="molecule type" value="Genomic_DNA"/>
</dbReference>
<proteinExistence type="inferred from homology"/>
<comment type="pathway">
    <text evidence="3 11">Glycan biosynthesis; glycogen biosynthesis.</text>
</comment>
<evidence type="ECO:0000256" key="2">
    <source>
        <dbReference type="ARBA" id="ARBA00002764"/>
    </source>
</evidence>
<comment type="function">
    <text evidence="2 11">Synthesizes alpha-1,4-glucan chains using ADP-glucose.</text>
</comment>
<dbReference type="Gene3D" id="3.40.50.2000">
    <property type="entry name" value="Glycogen Phosphorylase B"/>
    <property type="match status" value="2"/>
</dbReference>
<evidence type="ECO:0000259" key="12">
    <source>
        <dbReference type="Pfam" id="PF00534"/>
    </source>
</evidence>
<dbReference type="PANTHER" id="PTHR45825">
    <property type="entry name" value="GRANULE-BOUND STARCH SYNTHASE 1, CHLOROPLASTIC/AMYLOPLASTIC"/>
    <property type="match status" value="1"/>
</dbReference>
<dbReference type="GO" id="GO:0005978">
    <property type="term" value="P:glycogen biosynthetic process"/>
    <property type="evidence" value="ECO:0007669"/>
    <property type="project" value="UniProtKB-UniRule"/>
</dbReference>
<keyword evidence="9 11" id="KW-0320">Glycogen biosynthesis</keyword>
<dbReference type="InterPro" id="IPR001296">
    <property type="entry name" value="Glyco_trans_1"/>
</dbReference>
<keyword evidence="8 11" id="KW-0808">Transferase</keyword>
<dbReference type="InterPro" id="IPR013534">
    <property type="entry name" value="Starch_synth_cat_dom"/>
</dbReference>
<dbReference type="Pfam" id="PF08323">
    <property type="entry name" value="Glyco_transf_5"/>
    <property type="match status" value="1"/>
</dbReference>
<evidence type="ECO:0000256" key="3">
    <source>
        <dbReference type="ARBA" id="ARBA00004964"/>
    </source>
</evidence>
<keyword evidence="7 11" id="KW-0328">Glycosyltransferase</keyword>
<dbReference type="Proteomes" id="UP000273643">
    <property type="component" value="Unassembled WGS sequence"/>
</dbReference>
<dbReference type="UniPathway" id="UPA00164"/>
<protein>
    <recommendedName>
        <fullName evidence="6 11">Glycogen synthase</fullName>
        <ecNumber evidence="5 11">2.4.1.21</ecNumber>
    </recommendedName>
    <alternativeName>
        <fullName evidence="10 11">Starch [bacterial glycogen] synthase</fullName>
    </alternativeName>
</protein>
<comment type="catalytic activity">
    <reaction evidence="1 11">
        <text>[(1-&gt;4)-alpha-D-glucosyl](n) + ADP-alpha-D-glucose = [(1-&gt;4)-alpha-D-glucosyl](n+1) + ADP + H(+)</text>
        <dbReference type="Rhea" id="RHEA:18189"/>
        <dbReference type="Rhea" id="RHEA-COMP:9584"/>
        <dbReference type="Rhea" id="RHEA-COMP:9587"/>
        <dbReference type="ChEBI" id="CHEBI:15378"/>
        <dbReference type="ChEBI" id="CHEBI:15444"/>
        <dbReference type="ChEBI" id="CHEBI:57498"/>
        <dbReference type="ChEBI" id="CHEBI:456216"/>
        <dbReference type="EC" id="2.4.1.21"/>
    </reaction>
</comment>
<feature type="domain" description="Starch synthase catalytic" evidence="13">
    <location>
        <begin position="2"/>
        <end position="242"/>
    </location>
</feature>
<evidence type="ECO:0000256" key="11">
    <source>
        <dbReference type="HAMAP-Rule" id="MF_00484"/>
    </source>
</evidence>
<feature type="domain" description="Glycosyl transferase family 1" evidence="12">
    <location>
        <begin position="298"/>
        <end position="458"/>
    </location>
</feature>
<dbReference type="EC" id="2.4.1.21" evidence="5 11"/>
<evidence type="ECO:0000256" key="8">
    <source>
        <dbReference type="ARBA" id="ARBA00022679"/>
    </source>
</evidence>
<keyword evidence="15" id="KW-1185">Reference proteome</keyword>
<evidence type="ECO:0000256" key="5">
    <source>
        <dbReference type="ARBA" id="ARBA00012588"/>
    </source>
</evidence>
<dbReference type="InterPro" id="IPR011835">
    <property type="entry name" value="GS/SS"/>
</dbReference>
<evidence type="ECO:0000256" key="10">
    <source>
        <dbReference type="ARBA" id="ARBA00031722"/>
    </source>
</evidence>
<reference evidence="14 15" key="1">
    <citation type="submission" date="2018-11" db="EMBL/GenBank/DDBJ databases">
        <title>Genomic Encyclopedia of Type Strains, Phase IV (KMG-IV): sequencing the most valuable type-strain genomes for metagenomic binning, comparative biology and taxonomic classification.</title>
        <authorList>
            <person name="Goeker M."/>
        </authorList>
    </citation>
    <scope>NUCLEOTIDE SEQUENCE [LARGE SCALE GENOMIC DNA]</scope>
    <source>
        <strain evidence="14 15">DSM 16974</strain>
    </source>
</reference>
<dbReference type="NCBIfam" id="NF001899">
    <property type="entry name" value="PRK00654.1-2"/>
    <property type="match status" value="1"/>
</dbReference>
<gene>
    <name evidence="11" type="primary">glgA</name>
    <name evidence="14" type="ORF">EDC38_0780</name>
</gene>
<sequence length="488" mass="54019">MNILFLASEAFPLIKTGGLADVAGALPRALIKRGHSLRLVLPAYQSVLARLRSDDKAPPLSSRGQIDLDGTPVKLWQTRLPGTRVTVWLVDIPAFSEREGNPYVTPEGVDWPDNDQRFYTLCRAATELAMGRAGIKWKADLVHANDWQGGMVCQLLAREASAPATVFTIHNLAYHGLFDYQTMHRLGLEPWLWQPDFLEFYGQLSFIKAGLVFAQRLTTVSPSYAQEIQTPELGCGLDGLLRARQEVLSGIINGIDTREWNPNRDACLAASYDRRRLARKADNKKALCAELGLADKPDTLLLGFIGRLVEQKGLDLLLATLPELLARGDVQIALLGSGVKAYEQAFAALATDYPEQLSVTLGYNETLAHRIEAGVDVFLMPSLFEPCGLNQMYSLRYGTLPLVHAVGGLKDTVIDGDDPLTANGFCFEPATVDALRVALKRALALYQDPEAWQQRQRNAMSGDYSWDRSAAEYERIYELALEDKKQNA</sequence>
<dbReference type="GO" id="GO:0004373">
    <property type="term" value="F:alpha-1,4-glucan glucosyltransferase (UDP-glucose donor) activity"/>
    <property type="evidence" value="ECO:0007669"/>
    <property type="project" value="InterPro"/>
</dbReference>
<dbReference type="PANTHER" id="PTHR45825:SF11">
    <property type="entry name" value="ALPHA AMYLASE DOMAIN-CONTAINING PROTEIN"/>
    <property type="match status" value="1"/>
</dbReference>
<dbReference type="CDD" id="cd03791">
    <property type="entry name" value="GT5_Glycogen_synthase_DULL1-like"/>
    <property type="match status" value="1"/>
</dbReference>
<evidence type="ECO:0000256" key="4">
    <source>
        <dbReference type="ARBA" id="ARBA00010281"/>
    </source>
</evidence>
<evidence type="ECO:0000256" key="1">
    <source>
        <dbReference type="ARBA" id="ARBA00001478"/>
    </source>
</evidence>
<comment type="similarity">
    <text evidence="4 11">Belongs to the glycosyltransferase 1 family. Bacterial/plant glycogen synthase subfamily.</text>
</comment>
<dbReference type="Pfam" id="PF00534">
    <property type="entry name" value="Glycos_transf_1"/>
    <property type="match status" value="1"/>
</dbReference>
<organism evidence="14 15">
    <name type="scientific">Marinimicrobium koreense</name>
    <dbReference type="NCBI Taxonomy" id="306545"/>
    <lineage>
        <taxon>Bacteria</taxon>
        <taxon>Pseudomonadati</taxon>
        <taxon>Pseudomonadota</taxon>
        <taxon>Gammaproteobacteria</taxon>
        <taxon>Cellvibrionales</taxon>
        <taxon>Cellvibrionaceae</taxon>
        <taxon>Marinimicrobium</taxon>
    </lineage>
</organism>
<dbReference type="RefSeq" id="WP_123637392.1">
    <property type="nucleotide sequence ID" value="NZ_RJUK01000001.1"/>
</dbReference>
<feature type="binding site" evidence="11">
    <location>
        <position position="15"/>
    </location>
    <ligand>
        <name>ADP-alpha-D-glucose</name>
        <dbReference type="ChEBI" id="CHEBI:57498"/>
    </ligand>
</feature>